<accession>A0A955ECV9</accession>
<sequence length="528" mass="59885">MLPEHVRDYIKSSKELEVEFNDIVAHLKTIGLTDKQLETAKEFYENPKEDVPVYTGVFERPKIEHGLDIVLDYSKQAIFGNMLVLFGTLLILGLIMVASLVTYTGLTLNNRLLEKKVANLVQAIPFTPKTPEYLLENVFNTHLYKPTGHFYSVLTINTTPIEKLYGSKLTNIVVNGQYDFSTEKDLKYSYTITAPNTEVYVRHINNDTYIALNEIPSALAEAFSVLDIQLELLKNKWVVIRNEDSLKPIEIDLYGTLHLNISPELFKAIEVNDEIRNGTYTHKMNLVLEKEQAKEVLSVLKNIYPESELLDLLNPNRIHIEAWVDSSSLALHELHIKIINTKGTNAKDKNIFLQAGLPITNDIVTHVETEPFEIDIQMKLEGIGDTADVFAPKESEESRDLFTKAIARIVNPSFKTNEFRHAFENIERIATALEIYYSTNQSYTTDINVLVEALAETGLAYDAVNFYDINISLLNSRDGVVVYSKVTDETNPTKPYYALVKKSDAKSVGSYYTRQELIDLGADIEQTN</sequence>
<keyword evidence="1" id="KW-0812">Transmembrane</keyword>
<feature type="transmembrane region" description="Helical" evidence="1">
    <location>
        <begin position="83"/>
        <end position="106"/>
    </location>
</feature>
<reference evidence="2" key="2">
    <citation type="journal article" date="2021" name="Microbiome">
        <title>Successional dynamics and alternative stable states in a saline activated sludge microbial community over 9 years.</title>
        <authorList>
            <person name="Wang Y."/>
            <person name="Ye J."/>
            <person name="Ju F."/>
            <person name="Liu L."/>
            <person name="Boyd J.A."/>
            <person name="Deng Y."/>
            <person name="Parks D.H."/>
            <person name="Jiang X."/>
            <person name="Yin X."/>
            <person name="Woodcroft B.J."/>
            <person name="Tyson G.W."/>
            <person name="Hugenholtz P."/>
            <person name="Polz M.F."/>
            <person name="Zhang T."/>
        </authorList>
    </citation>
    <scope>NUCLEOTIDE SEQUENCE</scope>
    <source>
        <strain evidence="2">HKST-UBA79</strain>
    </source>
</reference>
<dbReference type="AlphaFoldDB" id="A0A955ECV9"/>
<evidence type="ECO:0000256" key="1">
    <source>
        <dbReference type="SAM" id="Phobius"/>
    </source>
</evidence>
<evidence type="ECO:0000313" key="3">
    <source>
        <dbReference type="Proteomes" id="UP000740557"/>
    </source>
</evidence>
<keyword evidence="1" id="KW-1133">Transmembrane helix</keyword>
<protein>
    <submittedName>
        <fullName evidence="2">Uncharacterized protein</fullName>
    </submittedName>
</protein>
<keyword evidence="1" id="KW-0472">Membrane</keyword>
<dbReference type="EMBL" id="JAGQNX010000055">
    <property type="protein sequence ID" value="MCA9308246.1"/>
    <property type="molecule type" value="Genomic_DNA"/>
</dbReference>
<reference evidence="2" key="1">
    <citation type="submission" date="2020-04" db="EMBL/GenBank/DDBJ databases">
        <authorList>
            <person name="Zhang T."/>
        </authorList>
    </citation>
    <scope>NUCLEOTIDE SEQUENCE</scope>
    <source>
        <strain evidence="2">HKST-UBA79</strain>
    </source>
</reference>
<gene>
    <name evidence="2" type="ORF">KC980_01925</name>
</gene>
<proteinExistence type="predicted"/>
<name>A0A955ECV9_UNCKA</name>
<dbReference type="Proteomes" id="UP000740557">
    <property type="component" value="Unassembled WGS sequence"/>
</dbReference>
<organism evidence="2 3">
    <name type="scientific">candidate division WWE3 bacterium</name>
    <dbReference type="NCBI Taxonomy" id="2053526"/>
    <lineage>
        <taxon>Bacteria</taxon>
        <taxon>Katanobacteria</taxon>
    </lineage>
</organism>
<evidence type="ECO:0000313" key="2">
    <source>
        <dbReference type="EMBL" id="MCA9308246.1"/>
    </source>
</evidence>
<comment type="caution">
    <text evidence="2">The sequence shown here is derived from an EMBL/GenBank/DDBJ whole genome shotgun (WGS) entry which is preliminary data.</text>
</comment>